<dbReference type="GO" id="GO:0000423">
    <property type="term" value="P:mitophagy"/>
    <property type="evidence" value="ECO:0007669"/>
    <property type="project" value="UniProtKB-ARBA"/>
</dbReference>
<feature type="domain" description="NIPSNAP" evidence="2">
    <location>
        <begin position="72"/>
        <end position="171"/>
    </location>
</feature>
<sequence>MAFVRRFSPVCKLNALFNEIRVNRSAPTLKATLKTTTVGCAESGWLQKLLVRKIEPGTEPHSRLLSDSDFVYELQIHDVKPGLVDEYLKNYENYVGELKNKDKTYELVGSWKVDIGDEDQMVHIWRFDSGFSDASKILKLLKTDDSLSKLVKQQTQYLRQRQNQLMMSFSFWGHPEPCVRNSMYELRSYVLKPGTMIEWGNNWSRGIHVRQNKVAGFFSQVGQLYMAHHLWHYTDLQNRKDVREDAWSKPGWDEIVAYTVPLIREMRSRWMVPNSFSPIR</sequence>
<evidence type="ECO:0000313" key="4">
    <source>
        <dbReference type="Proteomes" id="UP000288716"/>
    </source>
</evidence>
<dbReference type="PANTHER" id="PTHR21017">
    <property type="entry name" value="NIPSNAP-RELATED"/>
    <property type="match status" value="1"/>
</dbReference>
<organism evidence="3 4">
    <name type="scientific">Leptotrombidium deliense</name>
    <dbReference type="NCBI Taxonomy" id="299467"/>
    <lineage>
        <taxon>Eukaryota</taxon>
        <taxon>Metazoa</taxon>
        <taxon>Ecdysozoa</taxon>
        <taxon>Arthropoda</taxon>
        <taxon>Chelicerata</taxon>
        <taxon>Arachnida</taxon>
        <taxon>Acari</taxon>
        <taxon>Acariformes</taxon>
        <taxon>Trombidiformes</taxon>
        <taxon>Prostigmata</taxon>
        <taxon>Anystina</taxon>
        <taxon>Parasitengona</taxon>
        <taxon>Trombiculoidea</taxon>
        <taxon>Trombiculidae</taxon>
        <taxon>Leptotrombidium</taxon>
    </lineage>
</organism>
<evidence type="ECO:0000259" key="2">
    <source>
        <dbReference type="Pfam" id="PF07978"/>
    </source>
</evidence>
<dbReference type="InterPro" id="IPR051557">
    <property type="entry name" value="NipSnap_domain"/>
</dbReference>
<dbReference type="PANTHER" id="PTHR21017:SF17">
    <property type="entry name" value="PROTEIN NIPSNAP"/>
    <property type="match status" value="1"/>
</dbReference>
<comment type="similarity">
    <text evidence="1">Belongs to the NipSnap family.</text>
</comment>
<dbReference type="AlphaFoldDB" id="A0A443SGK2"/>
<dbReference type="Proteomes" id="UP000288716">
    <property type="component" value="Unassembled WGS sequence"/>
</dbReference>
<dbReference type="VEuPathDB" id="VectorBase:LDEU005403"/>
<reference evidence="3 4" key="1">
    <citation type="journal article" date="2018" name="Gigascience">
        <title>Genomes of trombidid mites reveal novel predicted allergens and laterally-transferred genes associated with secondary metabolism.</title>
        <authorList>
            <person name="Dong X."/>
            <person name="Chaisiri K."/>
            <person name="Xia D."/>
            <person name="Armstrong S.D."/>
            <person name="Fang Y."/>
            <person name="Donnelly M.J."/>
            <person name="Kadowaki T."/>
            <person name="McGarry J.W."/>
            <person name="Darby A.C."/>
            <person name="Makepeace B.L."/>
        </authorList>
    </citation>
    <scope>NUCLEOTIDE SEQUENCE [LARGE SCALE GENOMIC DNA]</scope>
    <source>
        <strain evidence="3">UoL-UT</strain>
    </source>
</reference>
<keyword evidence="4" id="KW-1185">Reference proteome</keyword>
<gene>
    <name evidence="3" type="ORF">B4U80_07208</name>
</gene>
<dbReference type="GO" id="GO:0005739">
    <property type="term" value="C:mitochondrion"/>
    <property type="evidence" value="ECO:0007669"/>
    <property type="project" value="TreeGrafter"/>
</dbReference>
<dbReference type="OrthoDB" id="10262843at2759"/>
<dbReference type="Gene3D" id="3.30.70.100">
    <property type="match status" value="2"/>
</dbReference>
<dbReference type="FunFam" id="3.30.70.100:FF:000003">
    <property type="entry name" value="Protein NipSnap homolog 2"/>
    <property type="match status" value="1"/>
</dbReference>
<dbReference type="InterPro" id="IPR012577">
    <property type="entry name" value="NIPSNAP"/>
</dbReference>
<dbReference type="STRING" id="299467.A0A443SGK2"/>
<feature type="domain" description="NIPSNAP" evidence="2">
    <location>
        <begin position="184"/>
        <end position="278"/>
    </location>
</feature>
<protein>
    <submittedName>
        <fullName evidence="3">Protein NipSnap-like protein</fullName>
    </submittedName>
</protein>
<accession>A0A443SGK2</accession>
<dbReference type="EMBL" id="NCKV01002597">
    <property type="protein sequence ID" value="RWS26639.1"/>
    <property type="molecule type" value="Genomic_DNA"/>
</dbReference>
<comment type="caution">
    <text evidence="3">The sequence shown here is derived from an EMBL/GenBank/DDBJ whole genome shotgun (WGS) entry which is preliminary data.</text>
</comment>
<evidence type="ECO:0000313" key="3">
    <source>
        <dbReference type="EMBL" id="RWS26639.1"/>
    </source>
</evidence>
<dbReference type="Pfam" id="PF07978">
    <property type="entry name" value="NIPSNAP"/>
    <property type="match status" value="2"/>
</dbReference>
<dbReference type="InterPro" id="IPR011008">
    <property type="entry name" value="Dimeric_a/b-barrel"/>
</dbReference>
<proteinExistence type="inferred from homology"/>
<evidence type="ECO:0000256" key="1">
    <source>
        <dbReference type="ARBA" id="ARBA00005291"/>
    </source>
</evidence>
<dbReference type="SUPFAM" id="SSF54909">
    <property type="entry name" value="Dimeric alpha+beta barrel"/>
    <property type="match status" value="2"/>
</dbReference>
<name>A0A443SGK2_9ACAR</name>